<dbReference type="InterPro" id="IPR007346">
    <property type="entry name" value="Endonuclease-I"/>
</dbReference>
<comment type="similarity">
    <text evidence="1">Belongs to the EndA/NucM nuclease family.</text>
</comment>
<dbReference type="AlphaFoldDB" id="A0A833LYF8"/>
<accession>A0A833LYF8</accession>
<feature type="chain" id="PRO_5033004219" evidence="4">
    <location>
        <begin position="21"/>
        <end position="263"/>
    </location>
</feature>
<comment type="caution">
    <text evidence="5">The sequence shown here is derived from an EMBL/GenBank/DDBJ whole genome shotgun (WGS) entry which is preliminary data.</text>
</comment>
<name>A0A833LYF8_9LEPT</name>
<protein>
    <submittedName>
        <fullName evidence="5">Nuclease</fullName>
    </submittedName>
</protein>
<dbReference type="GO" id="GO:0004518">
    <property type="term" value="F:nuclease activity"/>
    <property type="evidence" value="ECO:0007669"/>
    <property type="project" value="UniProtKB-KW"/>
</dbReference>
<dbReference type="InterPro" id="IPR044925">
    <property type="entry name" value="His-Me_finger_sf"/>
</dbReference>
<evidence type="ECO:0000313" key="5">
    <source>
        <dbReference type="EMBL" id="KAB2931780.1"/>
    </source>
</evidence>
<dbReference type="PANTHER" id="PTHR33607">
    <property type="entry name" value="ENDONUCLEASE-1"/>
    <property type="match status" value="1"/>
</dbReference>
<evidence type="ECO:0000313" key="6">
    <source>
        <dbReference type="Proteomes" id="UP000460298"/>
    </source>
</evidence>
<keyword evidence="3" id="KW-0378">Hydrolase</keyword>
<dbReference type="EMBL" id="WBUI01000012">
    <property type="protein sequence ID" value="KAB2931780.1"/>
    <property type="molecule type" value="Genomic_DNA"/>
</dbReference>
<gene>
    <name evidence="5" type="ORF">F9K24_12670</name>
</gene>
<evidence type="ECO:0000256" key="2">
    <source>
        <dbReference type="ARBA" id="ARBA00022722"/>
    </source>
</evidence>
<dbReference type="PANTHER" id="PTHR33607:SF2">
    <property type="entry name" value="ENDONUCLEASE-1"/>
    <property type="match status" value="1"/>
</dbReference>
<keyword evidence="4" id="KW-0732">Signal</keyword>
<dbReference type="Pfam" id="PF04231">
    <property type="entry name" value="Endonuclease_1"/>
    <property type="match status" value="1"/>
</dbReference>
<sequence>MRRSALFFASLVLASSTVLAQSEMPSYFESITSQPVSEFAVGCEAARNSSTLNFQDSKRVLRTMFLSLQARTLYCQCRLVLSGRELGVDESCSYRPRQSPAVNWEHVVPASRFGQLRPCWSGEGCKGKRGRRCCQVSDPCFNRMEADLHNLHAALNDLNYDRNNFIFGDVNGEERRYGSCDFEIDSRRRIAEPTPQIRGDIARSYLYMSWRYGFDLTDDEKMLFLRWNIEDPPDDAERKLEAARRRLQGNGNPFVSGWKNPTS</sequence>
<evidence type="ECO:0000256" key="4">
    <source>
        <dbReference type="SAM" id="SignalP"/>
    </source>
</evidence>
<evidence type="ECO:0000256" key="1">
    <source>
        <dbReference type="ARBA" id="ARBA00006429"/>
    </source>
</evidence>
<evidence type="ECO:0000256" key="3">
    <source>
        <dbReference type="ARBA" id="ARBA00022801"/>
    </source>
</evidence>
<organism evidence="5 6">
    <name type="scientific">Leptonema illini</name>
    <dbReference type="NCBI Taxonomy" id="183"/>
    <lineage>
        <taxon>Bacteria</taxon>
        <taxon>Pseudomonadati</taxon>
        <taxon>Spirochaetota</taxon>
        <taxon>Spirochaetia</taxon>
        <taxon>Leptospirales</taxon>
        <taxon>Leptospiraceae</taxon>
        <taxon>Leptonema</taxon>
    </lineage>
</organism>
<feature type="signal peptide" evidence="4">
    <location>
        <begin position="1"/>
        <end position="20"/>
    </location>
</feature>
<proteinExistence type="inferred from homology"/>
<dbReference type="GO" id="GO:0016787">
    <property type="term" value="F:hydrolase activity"/>
    <property type="evidence" value="ECO:0007669"/>
    <property type="project" value="UniProtKB-KW"/>
</dbReference>
<reference evidence="5 6" key="1">
    <citation type="submission" date="2019-10" db="EMBL/GenBank/DDBJ databases">
        <title>Extracellular Electron Transfer in a Candidatus Methanoperedens spp. Enrichment Culture.</title>
        <authorList>
            <person name="Berger S."/>
            <person name="Rangel Shaw D."/>
            <person name="Berben T."/>
            <person name="In 'T Zandt M."/>
            <person name="Frank J."/>
            <person name="Reimann J."/>
            <person name="Jetten M.S.M."/>
            <person name="Welte C.U."/>
        </authorList>
    </citation>
    <scope>NUCLEOTIDE SEQUENCE [LARGE SCALE GENOMIC DNA]</scope>
    <source>
        <strain evidence="5">SB12</strain>
    </source>
</reference>
<dbReference type="SUPFAM" id="SSF54060">
    <property type="entry name" value="His-Me finger endonucleases"/>
    <property type="match status" value="1"/>
</dbReference>
<keyword evidence="2" id="KW-0540">Nuclease</keyword>
<dbReference type="Proteomes" id="UP000460298">
    <property type="component" value="Unassembled WGS sequence"/>
</dbReference>